<keyword evidence="1" id="KW-0732">Signal</keyword>
<accession>A0ABY0TLH1</accession>
<organism evidence="2 3">
    <name type="scientific">Nitrosospira multiformis</name>
    <dbReference type="NCBI Taxonomy" id="1231"/>
    <lineage>
        <taxon>Bacteria</taxon>
        <taxon>Pseudomonadati</taxon>
        <taxon>Pseudomonadota</taxon>
        <taxon>Betaproteobacteria</taxon>
        <taxon>Nitrosomonadales</taxon>
        <taxon>Nitrosomonadaceae</taxon>
        <taxon>Nitrosospira</taxon>
    </lineage>
</organism>
<evidence type="ECO:0008006" key="4">
    <source>
        <dbReference type="Google" id="ProtNLM"/>
    </source>
</evidence>
<reference evidence="2 3" key="1">
    <citation type="submission" date="2016-10" db="EMBL/GenBank/DDBJ databases">
        <authorList>
            <person name="Varghese N."/>
            <person name="Submissions S."/>
        </authorList>
    </citation>
    <scope>NUCLEOTIDE SEQUENCE [LARGE SCALE GENOMIC DNA]</scope>
    <source>
        <strain evidence="2 3">Nl1</strain>
    </source>
</reference>
<proteinExistence type="predicted"/>
<comment type="caution">
    <text evidence="2">The sequence shown here is derived from an EMBL/GenBank/DDBJ whole genome shotgun (WGS) entry which is preliminary data.</text>
</comment>
<dbReference type="RefSeq" id="WP_143007651.1">
    <property type="nucleotide sequence ID" value="NZ_FNKY01000001.1"/>
</dbReference>
<feature type="chain" id="PRO_5047035539" description="Lipoprotein" evidence="1">
    <location>
        <begin position="24"/>
        <end position="156"/>
    </location>
</feature>
<dbReference type="PROSITE" id="PS51257">
    <property type="entry name" value="PROKAR_LIPOPROTEIN"/>
    <property type="match status" value="1"/>
</dbReference>
<sequence length="156" mass="17534">MKMTTHFTGVVVMSCALLLPGCAAQILPANPAATAIAVPVHASRPQPFTEFNERVAEAVRRGESWPREPVLLVRNFASWGAERVGALLWHGPGEHPGRYHFVAINDNLLDDSVRGHRLEVIVERQPDNSWRIVDARMSWRCWRKNESDAFGIDRCP</sequence>
<evidence type="ECO:0000313" key="2">
    <source>
        <dbReference type="EMBL" id="SDQ79288.1"/>
    </source>
</evidence>
<evidence type="ECO:0000256" key="1">
    <source>
        <dbReference type="SAM" id="SignalP"/>
    </source>
</evidence>
<name>A0ABY0TLH1_9PROT</name>
<dbReference type="EMBL" id="FNKY01000001">
    <property type="protein sequence ID" value="SDQ79288.1"/>
    <property type="molecule type" value="Genomic_DNA"/>
</dbReference>
<protein>
    <recommendedName>
        <fullName evidence="4">Lipoprotein</fullName>
    </recommendedName>
</protein>
<keyword evidence="3" id="KW-1185">Reference proteome</keyword>
<evidence type="ECO:0000313" key="3">
    <source>
        <dbReference type="Proteomes" id="UP000183471"/>
    </source>
</evidence>
<feature type="signal peptide" evidence="1">
    <location>
        <begin position="1"/>
        <end position="23"/>
    </location>
</feature>
<dbReference type="Proteomes" id="UP000183471">
    <property type="component" value="Unassembled WGS sequence"/>
</dbReference>
<gene>
    <name evidence="2" type="ORF">SAMN05216402_2306</name>
</gene>